<evidence type="ECO:0000256" key="1">
    <source>
        <dbReference type="ARBA" id="ARBA00023015"/>
    </source>
</evidence>
<dbReference type="InterPro" id="IPR036388">
    <property type="entry name" value="WH-like_DNA-bd_sf"/>
</dbReference>
<dbReference type="AlphaFoldDB" id="A0A4R0NHU5"/>
<evidence type="ECO:0000256" key="3">
    <source>
        <dbReference type="ARBA" id="ARBA00023163"/>
    </source>
</evidence>
<organism evidence="5 6">
    <name type="scientific">Pedobacter psychroterrae</name>
    <dbReference type="NCBI Taxonomy" id="2530453"/>
    <lineage>
        <taxon>Bacteria</taxon>
        <taxon>Pseudomonadati</taxon>
        <taxon>Bacteroidota</taxon>
        <taxon>Sphingobacteriia</taxon>
        <taxon>Sphingobacteriales</taxon>
        <taxon>Sphingobacteriaceae</taxon>
        <taxon>Pedobacter</taxon>
    </lineage>
</organism>
<reference evidence="5 6" key="1">
    <citation type="submission" date="2019-02" db="EMBL/GenBank/DDBJ databases">
        <title>Pedobacter sp. RP-1-14 sp. nov., isolated from Arctic soil.</title>
        <authorList>
            <person name="Dahal R.H."/>
        </authorList>
    </citation>
    <scope>NUCLEOTIDE SEQUENCE [LARGE SCALE GENOMIC DNA]</scope>
    <source>
        <strain evidence="5 6">RP-1-14</strain>
    </source>
</reference>
<sequence length="123" mass="14404">MQSRRELAAYLYTSVRNRVINVFTKDKIRQEYAVSFAKYAEEGTEETDERLRERELAALIEKEVASLPDQMRKVFEMSRFQHLSHNEIAEIMKTSPLTVRKQIQSALKILHTKLNDSAFLTLL</sequence>
<dbReference type="OrthoDB" id="659569at2"/>
<dbReference type="EMBL" id="SJSL01000006">
    <property type="protein sequence ID" value="TCC98912.1"/>
    <property type="molecule type" value="Genomic_DNA"/>
</dbReference>
<feature type="domain" description="RNA polymerase sigma factor 70 region 4 type 2" evidence="4">
    <location>
        <begin position="60"/>
        <end position="109"/>
    </location>
</feature>
<keyword evidence="6" id="KW-1185">Reference proteome</keyword>
<dbReference type="PANTHER" id="PTHR43133">
    <property type="entry name" value="RNA POLYMERASE ECF-TYPE SIGMA FACTO"/>
    <property type="match status" value="1"/>
</dbReference>
<dbReference type="GO" id="GO:0003677">
    <property type="term" value="F:DNA binding"/>
    <property type="evidence" value="ECO:0007669"/>
    <property type="project" value="InterPro"/>
</dbReference>
<dbReference type="InterPro" id="IPR014284">
    <property type="entry name" value="RNA_pol_sigma-70_dom"/>
</dbReference>
<dbReference type="NCBIfam" id="TIGR02937">
    <property type="entry name" value="sigma70-ECF"/>
    <property type="match status" value="1"/>
</dbReference>
<dbReference type="InterPro" id="IPR013249">
    <property type="entry name" value="RNA_pol_sigma70_r4_t2"/>
</dbReference>
<evidence type="ECO:0000313" key="6">
    <source>
        <dbReference type="Proteomes" id="UP000293347"/>
    </source>
</evidence>
<proteinExistence type="predicted"/>
<evidence type="ECO:0000313" key="5">
    <source>
        <dbReference type="EMBL" id="TCC98912.1"/>
    </source>
</evidence>
<evidence type="ECO:0000256" key="2">
    <source>
        <dbReference type="ARBA" id="ARBA00023082"/>
    </source>
</evidence>
<accession>A0A4R0NHU5</accession>
<dbReference type="GO" id="GO:0006352">
    <property type="term" value="P:DNA-templated transcription initiation"/>
    <property type="evidence" value="ECO:0007669"/>
    <property type="project" value="InterPro"/>
</dbReference>
<dbReference type="Gene3D" id="1.10.10.10">
    <property type="entry name" value="Winged helix-like DNA-binding domain superfamily/Winged helix DNA-binding domain"/>
    <property type="match status" value="1"/>
</dbReference>
<evidence type="ECO:0000259" key="4">
    <source>
        <dbReference type="Pfam" id="PF08281"/>
    </source>
</evidence>
<protein>
    <submittedName>
        <fullName evidence="5">Sigma-70 family RNA polymerase sigma factor</fullName>
    </submittedName>
</protein>
<dbReference type="SUPFAM" id="SSF88659">
    <property type="entry name" value="Sigma3 and sigma4 domains of RNA polymerase sigma factors"/>
    <property type="match status" value="1"/>
</dbReference>
<dbReference type="Pfam" id="PF08281">
    <property type="entry name" value="Sigma70_r4_2"/>
    <property type="match status" value="1"/>
</dbReference>
<dbReference type="InterPro" id="IPR039425">
    <property type="entry name" value="RNA_pol_sigma-70-like"/>
</dbReference>
<name>A0A4R0NHU5_9SPHI</name>
<dbReference type="GO" id="GO:0016987">
    <property type="term" value="F:sigma factor activity"/>
    <property type="evidence" value="ECO:0007669"/>
    <property type="project" value="UniProtKB-KW"/>
</dbReference>
<gene>
    <name evidence="5" type="ORF">EZ437_17365</name>
</gene>
<dbReference type="InterPro" id="IPR013324">
    <property type="entry name" value="RNA_pol_sigma_r3/r4-like"/>
</dbReference>
<dbReference type="RefSeq" id="WP_131597343.1">
    <property type="nucleotide sequence ID" value="NZ_SJSL01000006.1"/>
</dbReference>
<keyword evidence="1" id="KW-0805">Transcription regulation</keyword>
<keyword evidence="3" id="KW-0804">Transcription</keyword>
<dbReference type="PANTHER" id="PTHR43133:SF46">
    <property type="entry name" value="RNA POLYMERASE SIGMA-70 FACTOR ECF SUBFAMILY"/>
    <property type="match status" value="1"/>
</dbReference>
<dbReference type="Proteomes" id="UP000293347">
    <property type="component" value="Unassembled WGS sequence"/>
</dbReference>
<comment type="caution">
    <text evidence="5">The sequence shown here is derived from an EMBL/GenBank/DDBJ whole genome shotgun (WGS) entry which is preliminary data.</text>
</comment>
<keyword evidence="2" id="KW-0731">Sigma factor</keyword>